<sequence>MTGAASVGALTLAIALTPTAPAFAQSQSGPLPPIRVEAPPEKPRAAAQVKPKPVASQARSASGAQKLPPIDVGGARRSARVAPVRSALVTGATVSSGTVGAASTGAGSAAFAAAVANVGRNPTDVHGYFAGRISTATKTNTPILNIPQSVTVLTRQQLDDRNSLALENALAYVPGVTVAQGERNRDQITIRGQNTTADFYIDGVRDDAEYYRDLYNIQAVEVLKGPSALIFGRGGGGGVVNRVTKKADGETINDLRFVTGSFGRKRVTADFGRAITDTIAVRLNALYEHSYGYRDFDKLERWGVNPALSWKPFENTFVLFNYEHFRDRRTVDRGVPSFGGFQFLGENIYPGYPLLTPRSAFFGVGNPSVRDVNYARINMDRAALVIDHTTEFGLNIRNQLAWANYDKLYQNTFPDQTLGQLSQQLNPALNGLSPITITPVGVARLDGYLAPTPRRNIFNQTDLTYKFEMAPEIRHLLLVGAEFGNQWSFTGRDISRFNNPFNGPRRLTTPFWAPTVYAPVFFDNYFDTATRRWNTNLDIGSGYVQDQIEVTKYFDVLAGVRFDSFHMRFNDGITFENQSRLDNKWSPRFGLIFKPVEIVSLYGTYSRSFLPQSGDQFNQLPRSAASLAPQGFENIEFGFKAQLLPTLLFTGAIYQLNRSNQALTLTALTSVLANTRTQGAELGLTGNVTDEWQVSLGYGHQDARVVSTDAAFNPRQPFLTDVGKVNPSVPRNTFSYWNRYDLSSFVGGGPGVLGVGAGVIYASSFYPSLDNRVIVPGYARVDGALFVKVTENISGQLNIENLTGAYYYASAHNNNNIMPGAPRSAYVTVNARF</sequence>
<feature type="signal peptide" evidence="18">
    <location>
        <begin position="1"/>
        <end position="24"/>
    </location>
</feature>
<evidence type="ECO:0000256" key="11">
    <source>
        <dbReference type="ARBA" id="ARBA00023136"/>
    </source>
</evidence>
<keyword evidence="6 14" id="KW-0812">Transmembrane</keyword>
<dbReference type="Gene3D" id="2.40.170.20">
    <property type="entry name" value="TonB-dependent receptor, beta-barrel domain"/>
    <property type="match status" value="1"/>
</dbReference>
<dbReference type="InterPro" id="IPR037066">
    <property type="entry name" value="Plug_dom_sf"/>
</dbReference>
<dbReference type="GO" id="GO:0015891">
    <property type="term" value="P:siderophore transport"/>
    <property type="evidence" value="ECO:0007669"/>
    <property type="project" value="InterPro"/>
</dbReference>
<evidence type="ECO:0000313" key="22">
    <source>
        <dbReference type="Proteomes" id="UP000273982"/>
    </source>
</evidence>
<dbReference type="PANTHER" id="PTHR32552:SF68">
    <property type="entry name" value="FERRICHROME OUTER MEMBRANE TRANSPORTER_PHAGE RECEPTOR"/>
    <property type="match status" value="1"/>
</dbReference>
<proteinExistence type="inferred from homology"/>
<feature type="short sequence motif" description="TonB C-terminal box" evidence="15">
    <location>
        <begin position="816"/>
        <end position="833"/>
    </location>
</feature>
<feature type="chain" id="PRO_5018097422" evidence="18">
    <location>
        <begin position="25"/>
        <end position="833"/>
    </location>
</feature>
<dbReference type="InterPro" id="IPR039426">
    <property type="entry name" value="TonB-dep_rcpt-like"/>
</dbReference>
<evidence type="ECO:0000256" key="4">
    <source>
        <dbReference type="ARBA" id="ARBA00022452"/>
    </source>
</evidence>
<dbReference type="InterPro" id="IPR000531">
    <property type="entry name" value="Beta-barrel_TonB"/>
</dbReference>
<keyword evidence="13 14" id="KW-0998">Cell outer membrane</keyword>
<evidence type="ECO:0000256" key="7">
    <source>
        <dbReference type="ARBA" id="ARBA00022729"/>
    </source>
</evidence>
<evidence type="ECO:0000259" key="20">
    <source>
        <dbReference type="Pfam" id="PF07715"/>
    </source>
</evidence>
<feature type="domain" description="TonB-dependent receptor-like beta-barrel" evidence="19">
    <location>
        <begin position="312"/>
        <end position="802"/>
    </location>
</feature>
<accession>A0A3G8M374</accession>
<keyword evidence="12 21" id="KW-0675">Receptor</keyword>
<keyword evidence="10 16" id="KW-0798">TonB box</keyword>
<evidence type="ECO:0000256" key="14">
    <source>
        <dbReference type="PROSITE-ProRule" id="PRU01360"/>
    </source>
</evidence>
<dbReference type="Pfam" id="PF07715">
    <property type="entry name" value="Plug"/>
    <property type="match status" value="1"/>
</dbReference>
<evidence type="ECO:0000256" key="8">
    <source>
        <dbReference type="ARBA" id="ARBA00023004"/>
    </source>
</evidence>
<evidence type="ECO:0000256" key="18">
    <source>
        <dbReference type="SAM" id="SignalP"/>
    </source>
</evidence>
<dbReference type="NCBIfam" id="TIGR01783">
    <property type="entry name" value="TonB-siderophor"/>
    <property type="match status" value="1"/>
</dbReference>
<evidence type="ECO:0000256" key="3">
    <source>
        <dbReference type="ARBA" id="ARBA00022448"/>
    </source>
</evidence>
<evidence type="ECO:0000256" key="5">
    <source>
        <dbReference type="ARBA" id="ARBA00022496"/>
    </source>
</evidence>
<keyword evidence="4 14" id="KW-1134">Transmembrane beta strand</keyword>
<dbReference type="PROSITE" id="PS01156">
    <property type="entry name" value="TONB_DEPENDENT_REC_2"/>
    <property type="match status" value="1"/>
</dbReference>
<dbReference type="Gene3D" id="2.170.130.10">
    <property type="entry name" value="TonB-dependent receptor, plug domain"/>
    <property type="match status" value="1"/>
</dbReference>
<dbReference type="InterPro" id="IPR010917">
    <property type="entry name" value="TonB_rcpt_CS"/>
</dbReference>
<evidence type="ECO:0000256" key="13">
    <source>
        <dbReference type="ARBA" id="ARBA00023237"/>
    </source>
</evidence>
<evidence type="ECO:0000313" key="21">
    <source>
        <dbReference type="EMBL" id="AZG76413.1"/>
    </source>
</evidence>
<dbReference type="Proteomes" id="UP000273982">
    <property type="component" value="Chromosome"/>
</dbReference>
<keyword evidence="5" id="KW-0410">Iron transport</keyword>
<keyword evidence="7 18" id="KW-0732">Signal</keyword>
<name>A0A3G8M374_9HYPH</name>
<evidence type="ECO:0000256" key="6">
    <source>
        <dbReference type="ARBA" id="ARBA00022692"/>
    </source>
</evidence>
<evidence type="ECO:0000256" key="15">
    <source>
        <dbReference type="PROSITE-ProRule" id="PRU10144"/>
    </source>
</evidence>
<organism evidence="21 22">
    <name type="scientific">Methylocystis rosea</name>
    <dbReference type="NCBI Taxonomy" id="173366"/>
    <lineage>
        <taxon>Bacteria</taxon>
        <taxon>Pseudomonadati</taxon>
        <taxon>Pseudomonadota</taxon>
        <taxon>Alphaproteobacteria</taxon>
        <taxon>Hyphomicrobiales</taxon>
        <taxon>Methylocystaceae</taxon>
        <taxon>Methylocystis</taxon>
    </lineage>
</organism>
<evidence type="ECO:0000256" key="10">
    <source>
        <dbReference type="ARBA" id="ARBA00023077"/>
    </source>
</evidence>
<keyword evidence="9" id="KW-0406">Ion transport</keyword>
<dbReference type="PROSITE" id="PS52016">
    <property type="entry name" value="TONB_DEPENDENT_REC_3"/>
    <property type="match status" value="1"/>
</dbReference>
<keyword evidence="8" id="KW-0408">Iron</keyword>
<evidence type="ECO:0000256" key="2">
    <source>
        <dbReference type="ARBA" id="ARBA00009810"/>
    </source>
</evidence>
<dbReference type="GO" id="GO:0038023">
    <property type="term" value="F:signaling receptor activity"/>
    <property type="evidence" value="ECO:0007669"/>
    <property type="project" value="InterPro"/>
</dbReference>
<reference evidence="21 22" key="1">
    <citation type="submission" date="2018-11" db="EMBL/GenBank/DDBJ databases">
        <title>Genome squencing of methanotrophic bacteria isolated from alkaline groundwater in Korea.</title>
        <authorList>
            <person name="Nguyen L.N."/>
        </authorList>
    </citation>
    <scope>NUCLEOTIDE SEQUENCE [LARGE SCALE GENOMIC DNA]</scope>
    <source>
        <strain evidence="21 22">GW6</strain>
    </source>
</reference>
<dbReference type="KEGG" id="mros:EHO51_06530"/>
<dbReference type="Pfam" id="PF00593">
    <property type="entry name" value="TonB_dep_Rec_b-barrel"/>
    <property type="match status" value="1"/>
</dbReference>
<evidence type="ECO:0000256" key="12">
    <source>
        <dbReference type="ARBA" id="ARBA00023170"/>
    </source>
</evidence>
<dbReference type="RefSeq" id="WP_124738219.1">
    <property type="nucleotide sequence ID" value="NZ_CP034086.1"/>
</dbReference>
<protein>
    <submittedName>
        <fullName evidence="21">TonB-dependent siderophore receptor</fullName>
    </submittedName>
</protein>
<dbReference type="EMBL" id="CP034086">
    <property type="protein sequence ID" value="AZG76413.1"/>
    <property type="molecule type" value="Genomic_DNA"/>
</dbReference>
<evidence type="ECO:0000259" key="19">
    <source>
        <dbReference type="Pfam" id="PF00593"/>
    </source>
</evidence>
<evidence type="ECO:0000256" key="17">
    <source>
        <dbReference type="SAM" id="MobiDB-lite"/>
    </source>
</evidence>
<dbReference type="GO" id="GO:0015344">
    <property type="term" value="F:siderophore uptake transmembrane transporter activity"/>
    <property type="evidence" value="ECO:0007669"/>
    <property type="project" value="TreeGrafter"/>
</dbReference>
<evidence type="ECO:0000256" key="9">
    <source>
        <dbReference type="ARBA" id="ARBA00023065"/>
    </source>
</evidence>
<evidence type="ECO:0000256" key="16">
    <source>
        <dbReference type="RuleBase" id="RU003357"/>
    </source>
</evidence>
<keyword evidence="11 14" id="KW-0472">Membrane</keyword>
<dbReference type="AlphaFoldDB" id="A0A3G8M374"/>
<gene>
    <name evidence="21" type="ORF">EHO51_06530</name>
</gene>
<keyword evidence="3 14" id="KW-0813">Transport</keyword>
<dbReference type="InterPro" id="IPR010105">
    <property type="entry name" value="TonB_sidphr_rcpt"/>
</dbReference>
<dbReference type="FunFam" id="2.170.130.10:FF:000001">
    <property type="entry name" value="Catecholate siderophore TonB-dependent receptor"/>
    <property type="match status" value="1"/>
</dbReference>
<dbReference type="InterPro" id="IPR012910">
    <property type="entry name" value="Plug_dom"/>
</dbReference>
<dbReference type="CDD" id="cd01347">
    <property type="entry name" value="ligand_gated_channel"/>
    <property type="match status" value="1"/>
</dbReference>
<comment type="subcellular location">
    <subcellularLocation>
        <location evidence="1 14">Cell outer membrane</location>
        <topology evidence="1 14">Multi-pass membrane protein</topology>
    </subcellularLocation>
</comment>
<feature type="region of interest" description="Disordered" evidence="17">
    <location>
        <begin position="23"/>
        <end position="76"/>
    </location>
</feature>
<dbReference type="SUPFAM" id="SSF56935">
    <property type="entry name" value="Porins"/>
    <property type="match status" value="1"/>
</dbReference>
<dbReference type="GO" id="GO:0009279">
    <property type="term" value="C:cell outer membrane"/>
    <property type="evidence" value="ECO:0007669"/>
    <property type="project" value="UniProtKB-SubCell"/>
</dbReference>
<dbReference type="PANTHER" id="PTHR32552">
    <property type="entry name" value="FERRICHROME IRON RECEPTOR-RELATED"/>
    <property type="match status" value="1"/>
</dbReference>
<dbReference type="InterPro" id="IPR036942">
    <property type="entry name" value="Beta-barrel_TonB_sf"/>
</dbReference>
<evidence type="ECO:0000256" key="1">
    <source>
        <dbReference type="ARBA" id="ARBA00004571"/>
    </source>
</evidence>
<comment type="similarity">
    <text evidence="2 14 16">Belongs to the TonB-dependent receptor family.</text>
</comment>
<feature type="domain" description="TonB-dependent receptor plug" evidence="20">
    <location>
        <begin position="144"/>
        <end position="239"/>
    </location>
</feature>